<reference evidence="2" key="1">
    <citation type="journal article" date="2009" name="Biochem. Biophys. Res. Commun.">
        <title>Isolation and biochemical characterization of two lipases from a metagenomic library of China Holstein cow rumen.</title>
        <authorList>
            <person name="Liu K."/>
            <person name="Wang J."/>
            <person name="Bu D."/>
            <person name="Zhao S."/>
            <person name="McSweeney C."/>
            <person name="Yu P."/>
            <person name="Li D."/>
        </authorList>
    </citation>
    <scope>NUCLEOTIDE SEQUENCE</scope>
</reference>
<feature type="transmembrane region" description="Helical" evidence="1">
    <location>
        <begin position="12"/>
        <end position="31"/>
    </location>
</feature>
<dbReference type="EMBL" id="FJ529693">
    <property type="protein sequence ID" value="ACM91096.1"/>
    <property type="molecule type" value="Genomic_DNA"/>
</dbReference>
<protein>
    <submittedName>
        <fullName evidence="2">Uncharacterized protein</fullName>
    </submittedName>
</protein>
<proteinExistence type="predicted"/>
<organism evidence="2">
    <name type="scientific">uncultured bacterium Rlip1</name>
    <dbReference type="NCBI Taxonomy" id="581114"/>
    <lineage>
        <taxon>Bacteria</taxon>
        <taxon>environmental samples</taxon>
    </lineage>
</organism>
<keyword evidence="1" id="KW-1133">Transmembrane helix</keyword>
<dbReference type="AlphaFoldDB" id="C0K066"/>
<name>C0K066_9BACT</name>
<sequence length="54" mass="6232">MKARASTKVKTVFFIVLLFIVDRYSLIRFVGLSHHSNRSSSWLHGRLPRCDSPT</sequence>
<keyword evidence="1" id="KW-0812">Transmembrane</keyword>
<keyword evidence="1" id="KW-0472">Membrane</keyword>
<evidence type="ECO:0000256" key="1">
    <source>
        <dbReference type="SAM" id="Phobius"/>
    </source>
</evidence>
<accession>C0K066</accession>
<evidence type="ECO:0000313" key="2">
    <source>
        <dbReference type="EMBL" id="ACM91096.1"/>
    </source>
</evidence>